<evidence type="ECO:0000259" key="7">
    <source>
        <dbReference type="PROSITE" id="PS51192"/>
    </source>
</evidence>
<evidence type="ECO:0000256" key="4">
    <source>
        <dbReference type="ARBA" id="ARBA00022840"/>
    </source>
</evidence>
<dbReference type="Proteomes" id="UP000654993">
    <property type="component" value="Unassembled WGS sequence"/>
</dbReference>
<dbReference type="PROSITE" id="PS51192">
    <property type="entry name" value="HELICASE_ATP_BIND_1"/>
    <property type="match status" value="1"/>
</dbReference>
<dbReference type="CDD" id="cd18787">
    <property type="entry name" value="SF2_C_DEAD"/>
    <property type="match status" value="1"/>
</dbReference>
<feature type="domain" description="Helicase C-terminal" evidence="8">
    <location>
        <begin position="213"/>
        <end position="381"/>
    </location>
</feature>
<dbReference type="RefSeq" id="WP_308808488.1">
    <property type="nucleotide sequence ID" value="NZ_BMAQ01000033.1"/>
</dbReference>
<dbReference type="SMART" id="SM00487">
    <property type="entry name" value="DEXDc"/>
    <property type="match status" value="1"/>
</dbReference>
<evidence type="ECO:0000256" key="2">
    <source>
        <dbReference type="ARBA" id="ARBA00022801"/>
    </source>
</evidence>
<evidence type="ECO:0000256" key="6">
    <source>
        <dbReference type="SAM" id="MobiDB-lite"/>
    </source>
</evidence>
<dbReference type="CDD" id="cd00268">
    <property type="entry name" value="DEADc"/>
    <property type="match status" value="1"/>
</dbReference>
<evidence type="ECO:0000256" key="1">
    <source>
        <dbReference type="ARBA" id="ARBA00022741"/>
    </source>
</evidence>
<evidence type="ECO:0000256" key="5">
    <source>
        <dbReference type="PROSITE-ProRule" id="PRU00552"/>
    </source>
</evidence>
<evidence type="ECO:0000256" key="3">
    <source>
        <dbReference type="ARBA" id="ARBA00022806"/>
    </source>
</evidence>
<dbReference type="SUPFAM" id="SSF52540">
    <property type="entry name" value="P-loop containing nucleoside triphosphate hydrolases"/>
    <property type="match status" value="1"/>
</dbReference>
<feature type="domain" description="DEAD-box RNA helicase Q" evidence="9">
    <location>
        <begin position="1"/>
        <end position="29"/>
    </location>
</feature>
<comment type="caution">
    <text evidence="10">The sequence shown here is derived from an EMBL/GenBank/DDBJ whole genome shotgun (WGS) entry which is preliminary data.</text>
</comment>
<dbReference type="GO" id="GO:0003723">
    <property type="term" value="F:RNA binding"/>
    <property type="evidence" value="ECO:0007669"/>
    <property type="project" value="TreeGrafter"/>
</dbReference>
<sequence>MNFRDLHIAEDLASSLAKSGIEEPTAIQRAAIPHVLEGRDVIIRSHTGTGKTLAYLLPILQRIDPEQRDVQAVVIAPTQELAMQIVRIAQELGAPRGLHALGLIGGASLKRQIERLKDKPQLVVGTPGRLVELLEMRRLKLHQTKAIVTDEVDQVFRLGDRSAVERIFKGALRDRQLIFVSATVPAAMQEVIERWMNEPLYIDEAGEQRTAASLEHVYFVCEPRERIDLLIRLVKHYKPRAALVFINHTDEIAEVTEKLRFHKIEAAALYGDQPKMERSSVLDRLRLGNLQVLVATDLAARGLDLPDLSHVFSLHPAPDEDHYVHRAGRTGRMGRRGTVVSIVTAKELFIMKKFAKQLAIDIQQKELYFGRIVDPEKKELMRSTNLRKEAVRATSVKNKTKNKKKRKADTKDKGMPRWLKAKIHNQE</sequence>
<evidence type="ECO:0000259" key="9">
    <source>
        <dbReference type="PROSITE" id="PS51195"/>
    </source>
</evidence>
<dbReference type="Gene3D" id="3.40.50.300">
    <property type="entry name" value="P-loop containing nucleotide triphosphate hydrolases"/>
    <property type="match status" value="2"/>
</dbReference>
<gene>
    <name evidence="10" type="ORF">PRECH8_23350</name>
</gene>
<evidence type="ECO:0000259" key="8">
    <source>
        <dbReference type="PROSITE" id="PS51194"/>
    </source>
</evidence>
<dbReference type="GO" id="GO:0003724">
    <property type="term" value="F:RNA helicase activity"/>
    <property type="evidence" value="ECO:0007669"/>
    <property type="project" value="InterPro"/>
</dbReference>
<proteinExistence type="predicted"/>
<feature type="region of interest" description="Disordered" evidence="6">
    <location>
        <begin position="388"/>
        <end position="427"/>
    </location>
</feature>
<dbReference type="AlphaFoldDB" id="A0A916QHN9"/>
<dbReference type="InterPro" id="IPR011545">
    <property type="entry name" value="DEAD/DEAH_box_helicase_dom"/>
</dbReference>
<feature type="short sequence motif" description="Q motif" evidence="5">
    <location>
        <begin position="1"/>
        <end position="29"/>
    </location>
</feature>
<dbReference type="InterPro" id="IPR027417">
    <property type="entry name" value="P-loop_NTPase"/>
</dbReference>
<dbReference type="InterPro" id="IPR014014">
    <property type="entry name" value="RNA_helicase_DEAD_Q_motif"/>
</dbReference>
<organism evidence="10 11">
    <name type="scientific">Insulibacter thermoxylanivorax</name>
    <dbReference type="NCBI Taxonomy" id="2749268"/>
    <lineage>
        <taxon>Bacteria</taxon>
        <taxon>Bacillati</taxon>
        <taxon>Bacillota</taxon>
        <taxon>Bacilli</taxon>
        <taxon>Bacillales</taxon>
        <taxon>Paenibacillaceae</taxon>
        <taxon>Insulibacter</taxon>
    </lineage>
</organism>
<dbReference type="SMART" id="SM00490">
    <property type="entry name" value="HELICc"/>
    <property type="match status" value="1"/>
</dbReference>
<keyword evidence="2" id="KW-0378">Hydrolase</keyword>
<dbReference type="PROSITE" id="PS51194">
    <property type="entry name" value="HELICASE_CTER"/>
    <property type="match status" value="1"/>
</dbReference>
<evidence type="ECO:0000313" key="11">
    <source>
        <dbReference type="Proteomes" id="UP000654993"/>
    </source>
</evidence>
<keyword evidence="11" id="KW-1185">Reference proteome</keyword>
<dbReference type="PANTHER" id="PTHR47963">
    <property type="entry name" value="DEAD-BOX ATP-DEPENDENT RNA HELICASE 47, MITOCHONDRIAL"/>
    <property type="match status" value="1"/>
</dbReference>
<dbReference type="GO" id="GO:0005524">
    <property type="term" value="F:ATP binding"/>
    <property type="evidence" value="ECO:0007669"/>
    <property type="project" value="UniProtKB-KW"/>
</dbReference>
<dbReference type="InterPro" id="IPR001650">
    <property type="entry name" value="Helicase_C-like"/>
</dbReference>
<dbReference type="EMBL" id="BMAQ01000033">
    <property type="protein sequence ID" value="GFR39039.1"/>
    <property type="molecule type" value="Genomic_DNA"/>
</dbReference>
<reference evidence="10" key="1">
    <citation type="submission" date="2020-08" db="EMBL/GenBank/DDBJ databases">
        <authorList>
            <person name="Uke A."/>
            <person name="Chhe C."/>
            <person name="Baramee S."/>
            <person name="Kosugi A."/>
        </authorList>
    </citation>
    <scope>NUCLEOTIDE SEQUENCE</scope>
    <source>
        <strain evidence="10">DA-C8</strain>
    </source>
</reference>
<dbReference type="PROSITE" id="PS51195">
    <property type="entry name" value="Q_MOTIF"/>
    <property type="match status" value="1"/>
</dbReference>
<keyword evidence="1" id="KW-0547">Nucleotide-binding</keyword>
<dbReference type="InterPro" id="IPR014001">
    <property type="entry name" value="Helicase_ATP-bd"/>
</dbReference>
<keyword evidence="3 10" id="KW-0347">Helicase</keyword>
<feature type="compositionally biased region" description="Basic residues" evidence="6">
    <location>
        <begin position="398"/>
        <end position="408"/>
    </location>
</feature>
<feature type="domain" description="Helicase ATP-binding" evidence="7">
    <location>
        <begin position="32"/>
        <end position="202"/>
    </location>
</feature>
<keyword evidence="4" id="KW-0067">ATP-binding</keyword>
<reference evidence="10" key="2">
    <citation type="journal article" date="2021" name="Data Brief">
        <title>Draft genome sequence data of the facultative, thermophilic, xylanolytic bacterium Paenibacillus sp. strain DA-C8.</title>
        <authorList>
            <person name="Chhe C."/>
            <person name="Uke A."/>
            <person name="Baramee S."/>
            <person name="Ungkulpasvich U."/>
            <person name="Tachaapaikoon C."/>
            <person name="Pason P."/>
            <person name="Waeonukul R."/>
            <person name="Ratanakhanokchai K."/>
            <person name="Kosugi A."/>
        </authorList>
    </citation>
    <scope>NUCLEOTIDE SEQUENCE</scope>
    <source>
        <strain evidence="10">DA-C8</strain>
    </source>
</reference>
<accession>A0A916QHN9</accession>
<dbReference type="Pfam" id="PF00270">
    <property type="entry name" value="DEAD"/>
    <property type="match status" value="1"/>
</dbReference>
<name>A0A916QHN9_9BACL</name>
<evidence type="ECO:0000313" key="10">
    <source>
        <dbReference type="EMBL" id="GFR39039.1"/>
    </source>
</evidence>
<dbReference type="GO" id="GO:0016787">
    <property type="term" value="F:hydrolase activity"/>
    <property type="evidence" value="ECO:0007669"/>
    <property type="project" value="UniProtKB-KW"/>
</dbReference>
<protein>
    <submittedName>
        <fullName evidence="10">DEAD/DEAH box family ATP-dependent RNA helicase</fullName>
    </submittedName>
</protein>
<dbReference type="InterPro" id="IPR050547">
    <property type="entry name" value="DEAD_box_RNA_helicases"/>
</dbReference>
<dbReference type="InterPro" id="IPR044742">
    <property type="entry name" value="DEAD/DEAH_RhlB"/>
</dbReference>
<dbReference type="PANTHER" id="PTHR47963:SF3">
    <property type="entry name" value="DEAD-BOX ATP-DEPENDENT RNA HELICASE 47, MITOCHONDRIAL"/>
    <property type="match status" value="1"/>
</dbReference>
<dbReference type="Pfam" id="PF00271">
    <property type="entry name" value="Helicase_C"/>
    <property type="match status" value="1"/>
</dbReference>